<reference evidence="1" key="1">
    <citation type="submission" date="2018-02" db="EMBL/GenBank/DDBJ databases">
        <title>Rhizophora mucronata_Transcriptome.</title>
        <authorList>
            <person name="Meera S.P."/>
            <person name="Sreeshan A."/>
            <person name="Augustine A."/>
        </authorList>
    </citation>
    <scope>NUCLEOTIDE SEQUENCE</scope>
    <source>
        <tissue evidence="1">Leaf</tissue>
    </source>
</reference>
<dbReference type="EMBL" id="GGEC01069934">
    <property type="protein sequence ID" value="MBX50418.1"/>
    <property type="molecule type" value="Transcribed_RNA"/>
</dbReference>
<organism evidence="1">
    <name type="scientific">Rhizophora mucronata</name>
    <name type="common">Asiatic mangrove</name>
    <dbReference type="NCBI Taxonomy" id="61149"/>
    <lineage>
        <taxon>Eukaryota</taxon>
        <taxon>Viridiplantae</taxon>
        <taxon>Streptophyta</taxon>
        <taxon>Embryophyta</taxon>
        <taxon>Tracheophyta</taxon>
        <taxon>Spermatophyta</taxon>
        <taxon>Magnoliopsida</taxon>
        <taxon>eudicotyledons</taxon>
        <taxon>Gunneridae</taxon>
        <taxon>Pentapetalae</taxon>
        <taxon>rosids</taxon>
        <taxon>fabids</taxon>
        <taxon>Malpighiales</taxon>
        <taxon>Rhizophoraceae</taxon>
        <taxon>Rhizophora</taxon>
    </lineage>
</organism>
<proteinExistence type="predicted"/>
<protein>
    <submittedName>
        <fullName evidence="1">Uncharacterized protein</fullName>
    </submittedName>
</protein>
<name>A0A2P2P6N0_RHIMU</name>
<sequence length="34" mass="3721">MKCSPAKCVKFSINDSNSGILLNKHNDAWPNQCG</sequence>
<evidence type="ECO:0000313" key="1">
    <source>
        <dbReference type="EMBL" id="MBX50418.1"/>
    </source>
</evidence>
<accession>A0A2P2P6N0</accession>
<dbReference type="AlphaFoldDB" id="A0A2P2P6N0"/>